<comment type="caution">
    <text evidence="2">The sequence shown here is derived from an EMBL/GenBank/DDBJ whole genome shotgun (WGS) entry which is preliminary data.</text>
</comment>
<dbReference type="EMBL" id="PDUG01000006">
    <property type="protein sequence ID" value="PIC15769.1"/>
    <property type="molecule type" value="Genomic_DNA"/>
</dbReference>
<feature type="region of interest" description="Disordered" evidence="1">
    <location>
        <begin position="690"/>
        <end position="725"/>
    </location>
</feature>
<feature type="region of interest" description="Disordered" evidence="1">
    <location>
        <begin position="1"/>
        <end position="206"/>
    </location>
</feature>
<feature type="region of interest" description="Disordered" evidence="1">
    <location>
        <begin position="318"/>
        <end position="354"/>
    </location>
</feature>
<feature type="compositionally biased region" description="Low complexity" evidence="1">
    <location>
        <begin position="51"/>
        <end position="64"/>
    </location>
</feature>
<feature type="compositionally biased region" description="Polar residues" evidence="1">
    <location>
        <begin position="173"/>
        <end position="193"/>
    </location>
</feature>
<proteinExistence type="predicted"/>
<feature type="compositionally biased region" description="Acidic residues" evidence="1">
    <location>
        <begin position="716"/>
        <end position="725"/>
    </location>
</feature>
<evidence type="ECO:0000256" key="1">
    <source>
        <dbReference type="SAM" id="MobiDB-lite"/>
    </source>
</evidence>
<name>A0A2G5SLH2_9PELO</name>
<dbReference type="Proteomes" id="UP000230233">
    <property type="component" value="Chromosome X"/>
</dbReference>
<feature type="region of interest" description="Disordered" evidence="1">
    <location>
        <begin position="613"/>
        <end position="641"/>
    </location>
</feature>
<dbReference type="AlphaFoldDB" id="A0A2G5SLH2"/>
<feature type="compositionally biased region" description="Polar residues" evidence="1">
    <location>
        <begin position="109"/>
        <end position="122"/>
    </location>
</feature>
<sequence>MKPTIVVDENLELSDVEEELEDEEDLESDDSESLVADDELSVTTKSPTPSPLGSPAGPSSPCGSQEPNEFSMPKTPVNDGLPMADGALFSAESPEHSSMVPKRRRIESLKSTETASSANKQNGRSAGCSSSNGSSVPDELAKPMGTPVKVGLPIPKRSPKCGPIVPKRRRIESPSSTEAISLKKSQIGQSQPTDVAPPNEFSIPDGFVKSRGTPLEVVRPISSGSPESGCIDRVGTGTTSFPAGYTESSELPMTLTSDMHEFVARWTEARLRLAHVYLYMGFPFPAGVSFATIFSEITTNLYQAALLSGLFATVGSNKPNGNRVSLETEKPTEDSIPERLGEVGSKEQNEDSGSTGLPIRATCILLTDELREELLQLNTYAAQIESNGEGTPEQINGLANAVESPITVEILSPAASSDQNGLPMALRSPTRTETSLPTESLEEATLASPIQSSVPNGSEQVKGLAIIIEPPDTVGNGSPAASSKQNGLLMVVESPVTFGNTPLAASSIPDKLKNIGLQILFLLSSGSENQTGYPISVGSQIQSMPDLVADAARWAEARSRVAQVYSLMGFPIPAGIPFETRFADIQSHLYQAALLSGCFDQVGSNEPNGTLVALEPPNPVPGPSLPAGSREELAKAESAEPNEIPTVAGSAFSSVRTFSNALFGCWKKVQSCLVQFFSMLVFLPYASPPSASSLPAEAVSAPLPKPQPPENGPESIDMEVGEDDY</sequence>
<feature type="compositionally biased region" description="Low complexity" evidence="1">
    <location>
        <begin position="123"/>
        <end position="135"/>
    </location>
</feature>
<feature type="compositionally biased region" description="Basic and acidic residues" evidence="1">
    <location>
        <begin position="629"/>
        <end position="638"/>
    </location>
</feature>
<reference evidence="3" key="1">
    <citation type="submission" date="2017-10" db="EMBL/GenBank/DDBJ databases">
        <title>Rapid genome shrinkage in a self-fertile nematode reveals novel sperm competition proteins.</title>
        <authorList>
            <person name="Yin D."/>
            <person name="Schwarz E.M."/>
            <person name="Thomas C.G."/>
            <person name="Felde R.L."/>
            <person name="Korf I.F."/>
            <person name="Cutter A.D."/>
            <person name="Schartner C.M."/>
            <person name="Ralston E.J."/>
            <person name="Meyer B.J."/>
            <person name="Haag E.S."/>
        </authorList>
    </citation>
    <scope>NUCLEOTIDE SEQUENCE [LARGE SCALE GENOMIC DNA]</scope>
    <source>
        <strain evidence="3">JU1422</strain>
    </source>
</reference>
<accession>A0A2G5SLH2</accession>
<feature type="compositionally biased region" description="Basic and acidic residues" evidence="1">
    <location>
        <begin position="326"/>
        <end position="349"/>
    </location>
</feature>
<gene>
    <name evidence="2" type="primary">Cnig_chr_X.g22618</name>
    <name evidence="2" type="ORF">B9Z55_022618</name>
</gene>
<feature type="compositionally biased region" description="Acidic residues" evidence="1">
    <location>
        <begin position="9"/>
        <end position="40"/>
    </location>
</feature>
<feature type="compositionally biased region" description="Low complexity" evidence="1">
    <location>
        <begin position="690"/>
        <end position="702"/>
    </location>
</feature>
<organism evidence="2 3">
    <name type="scientific">Caenorhabditis nigoni</name>
    <dbReference type="NCBI Taxonomy" id="1611254"/>
    <lineage>
        <taxon>Eukaryota</taxon>
        <taxon>Metazoa</taxon>
        <taxon>Ecdysozoa</taxon>
        <taxon>Nematoda</taxon>
        <taxon>Chromadorea</taxon>
        <taxon>Rhabditida</taxon>
        <taxon>Rhabditina</taxon>
        <taxon>Rhabditomorpha</taxon>
        <taxon>Rhabditoidea</taxon>
        <taxon>Rhabditidae</taxon>
        <taxon>Peloderinae</taxon>
        <taxon>Caenorhabditis</taxon>
    </lineage>
</organism>
<evidence type="ECO:0000313" key="3">
    <source>
        <dbReference type="Proteomes" id="UP000230233"/>
    </source>
</evidence>
<protein>
    <submittedName>
        <fullName evidence="2">Uncharacterized protein</fullName>
    </submittedName>
</protein>
<keyword evidence="3" id="KW-1185">Reference proteome</keyword>
<evidence type="ECO:0000313" key="2">
    <source>
        <dbReference type="EMBL" id="PIC15769.1"/>
    </source>
</evidence>